<proteinExistence type="predicted"/>
<accession>A0A644VPC2</accession>
<gene>
    <name evidence="2" type="ORF">SDC9_39390</name>
</gene>
<feature type="compositionally biased region" description="Basic and acidic residues" evidence="1">
    <location>
        <begin position="131"/>
        <end position="144"/>
    </location>
</feature>
<feature type="region of interest" description="Disordered" evidence="1">
    <location>
        <begin position="131"/>
        <end position="151"/>
    </location>
</feature>
<name>A0A644VPC2_9ZZZZ</name>
<protein>
    <submittedName>
        <fullName evidence="2">Uncharacterized protein</fullName>
    </submittedName>
</protein>
<evidence type="ECO:0000313" key="2">
    <source>
        <dbReference type="EMBL" id="MPL93264.1"/>
    </source>
</evidence>
<evidence type="ECO:0000256" key="1">
    <source>
        <dbReference type="SAM" id="MobiDB-lite"/>
    </source>
</evidence>
<reference evidence="2" key="1">
    <citation type="submission" date="2019-08" db="EMBL/GenBank/DDBJ databases">
        <authorList>
            <person name="Kucharzyk K."/>
            <person name="Murdoch R.W."/>
            <person name="Higgins S."/>
            <person name="Loffler F."/>
        </authorList>
    </citation>
    <scope>NUCLEOTIDE SEQUENCE</scope>
</reference>
<sequence length="180" mass="19913">MFERTAQKEKNSSKIITQDIRRRKNLPFLDIIPTAPEKTQVQREKEGAFIRNGRENQSRKTKKPRRLDLPRSTLPRISCIRQEGAGFSEGGFSPAVILSGAKDLGLSFACLPERMRGSAFEVSFFAINQSQKRDPSGGEAHPQDDSVAVRASPKGRDLGLALACHPERTRGISVLPLLSS</sequence>
<dbReference type="EMBL" id="VSSQ01000386">
    <property type="protein sequence ID" value="MPL93264.1"/>
    <property type="molecule type" value="Genomic_DNA"/>
</dbReference>
<organism evidence="2">
    <name type="scientific">bioreactor metagenome</name>
    <dbReference type="NCBI Taxonomy" id="1076179"/>
    <lineage>
        <taxon>unclassified sequences</taxon>
        <taxon>metagenomes</taxon>
        <taxon>ecological metagenomes</taxon>
    </lineage>
</organism>
<dbReference type="AlphaFoldDB" id="A0A644VPC2"/>
<feature type="region of interest" description="Disordered" evidence="1">
    <location>
        <begin position="34"/>
        <end position="67"/>
    </location>
</feature>
<comment type="caution">
    <text evidence="2">The sequence shown here is derived from an EMBL/GenBank/DDBJ whole genome shotgun (WGS) entry which is preliminary data.</text>
</comment>
<feature type="compositionally biased region" description="Basic and acidic residues" evidence="1">
    <location>
        <begin position="40"/>
        <end position="58"/>
    </location>
</feature>